<dbReference type="AlphaFoldDB" id="A0A0E9S1Q0"/>
<protein>
    <submittedName>
        <fullName evidence="1">Uncharacterized protein</fullName>
    </submittedName>
</protein>
<reference evidence="1" key="2">
    <citation type="journal article" date="2015" name="Fish Shellfish Immunol.">
        <title>Early steps in the European eel (Anguilla anguilla)-Vibrio vulnificus interaction in the gills: Role of the RtxA13 toxin.</title>
        <authorList>
            <person name="Callol A."/>
            <person name="Pajuelo D."/>
            <person name="Ebbesson L."/>
            <person name="Teles M."/>
            <person name="MacKenzie S."/>
            <person name="Amaro C."/>
        </authorList>
    </citation>
    <scope>NUCLEOTIDE SEQUENCE</scope>
</reference>
<sequence>MMSYIVKSWKAARDAFLLCKIIK</sequence>
<reference evidence="1" key="1">
    <citation type="submission" date="2014-11" db="EMBL/GenBank/DDBJ databases">
        <authorList>
            <person name="Amaro Gonzalez C."/>
        </authorList>
    </citation>
    <scope>NUCLEOTIDE SEQUENCE</scope>
</reference>
<name>A0A0E9S1Q0_ANGAN</name>
<organism evidence="1">
    <name type="scientific">Anguilla anguilla</name>
    <name type="common">European freshwater eel</name>
    <name type="synonym">Muraena anguilla</name>
    <dbReference type="NCBI Taxonomy" id="7936"/>
    <lineage>
        <taxon>Eukaryota</taxon>
        <taxon>Metazoa</taxon>
        <taxon>Chordata</taxon>
        <taxon>Craniata</taxon>
        <taxon>Vertebrata</taxon>
        <taxon>Euteleostomi</taxon>
        <taxon>Actinopterygii</taxon>
        <taxon>Neopterygii</taxon>
        <taxon>Teleostei</taxon>
        <taxon>Anguilliformes</taxon>
        <taxon>Anguillidae</taxon>
        <taxon>Anguilla</taxon>
    </lineage>
</organism>
<accession>A0A0E9S1Q0</accession>
<proteinExistence type="predicted"/>
<evidence type="ECO:0000313" key="1">
    <source>
        <dbReference type="EMBL" id="JAH34595.1"/>
    </source>
</evidence>
<dbReference type="EMBL" id="GBXM01073982">
    <property type="protein sequence ID" value="JAH34595.1"/>
    <property type="molecule type" value="Transcribed_RNA"/>
</dbReference>